<dbReference type="Proteomes" id="UP000195729">
    <property type="component" value="Chromosome"/>
</dbReference>
<comment type="similarity">
    <text evidence="1">Belongs to the PhzF family.</text>
</comment>
<dbReference type="KEGG" id="tci:A7K98_12190"/>
<dbReference type="NCBIfam" id="TIGR00654">
    <property type="entry name" value="PhzF_family"/>
    <property type="match status" value="1"/>
</dbReference>
<dbReference type="EMBL" id="CP015581">
    <property type="protein sequence ID" value="ARU98500.1"/>
    <property type="molecule type" value="Genomic_DNA"/>
</dbReference>
<dbReference type="PANTHER" id="PTHR13774">
    <property type="entry name" value="PHENAZINE BIOSYNTHESIS PROTEIN"/>
    <property type="match status" value="1"/>
</dbReference>
<name>A0A1Y0L8S9_TATCI</name>
<dbReference type="PIRSF" id="PIRSF016184">
    <property type="entry name" value="PhzC_PhzF"/>
    <property type="match status" value="1"/>
</dbReference>
<evidence type="ECO:0000313" key="6">
    <source>
        <dbReference type="Proteomes" id="UP000195729"/>
    </source>
</evidence>
<evidence type="ECO:0000256" key="3">
    <source>
        <dbReference type="PIRSR" id="PIRSR016184-1"/>
    </source>
</evidence>
<keyword evidence="6" id="KW-1185">Reference proteome</keyword>
<dbReference type="GO" id="GO:0005737">
    <property type="term" value="C:cytoplasm"/>
    <property type="evidence" value="ECO:0007669"/>
    <property type="project" value="TreeGrafter"/>
</dbReference>
<organism evidence="4 7">
    <name type="scientific">Tatumella citrea</name>
    <name type="common">Pantoea citrea</name>
    <dbReference type="NCBI Taxonomy" id="53336"/>
    <lineage>
        <taxon>Bacteria</taxon>
        <taxon>Pseudomonadati</taxon>
        <taxon>Pseudomonadota</taxon>
        <taxon>Gammaproteobacteria</taxon>
        <taxon>Enterobacterales</taxon>
        <taxon>Erwiniaceae</taxon>
        <taxon>Tatumella</taxon>
    </lineage>
</organism>
<feature type="active site" evidence="3">
    <location>
        <position position="55"/>
    </location>
</feature>
<dbReference type="InterPro" id="IPR003719">
    <property type="entry name" value="Phenazine_PhzF-like"/>
</dbReference>
<dbReference type="RefSeq" id="WP_087488822.1">
    <property type="nucleotide sequence ID" value="NZ_CP015579.1"/>
</dbReference>
<protein>
    <submittedName>
        <fullName evidence="4">Phenazine biosynthesis protein PhzF</fullName>
    </submittedName>
</protein>
<accession>A0A1Y0L8S9</accession>
<dbReference type="AlphaFoldDB" id="A0A1Y0L8S9"/>
<evidence type="ECO:0000256" key="1">
    <source>
        <dbReference type="ARBA" id="ARBA00008270"/>
    </source>
</evidence>
<dbReference type="PANTHER" id="PTHR13774:SF39">
    <property type="entry name" value="BIOSYNTHESIS PROTEIN, PUTATIVE-RELATED"/>
    <property type="match status" value="1"/>
</dbReference>
<dbReference type="Pfam" id="PF02567">
    <property type="entry name" value="PhzC-PhzF"/>
    <property type="match status" value="1"/>
</dbReference>
<dbReference type="GO" id="GO:0016853">
    <property type="term" value="F:isomerase activity"/>
    <property type="evidence" value="ECO:0007669"/>
    <property type="project" value="UniProtKB-KW"/>
</dbReference>
<proteinExistence type="inferred from homology"/>
<dbReference type="Proteomes" id="UP000195814">
    <property type="component" value="Chromosome"/>
</dbReference>
<keyword evidence="2" id="KW-0413">Isomerase</keyword>
<dbReference type="SUPFAM" id="SSF54506">
    <property type="entry name" value="Diaminopimelate epimerase-like"/>
    <property type="match status" value="1"/>
</dbReference>
<evidence type="ECO:0000313" key="5">
    <source>
        <dbReference type="EMBL" id="ARU98500.1"/>
    </source>
</evidence>
<evidence type="ECO:0000256" key="2">
    <source>
        <dbReference type="ARBA" id="ARBA00023235"/>
    </source>
</evidence>
<dbReference type="EMBL" id="CP015579">
    <property type="protein sequence ID" value="ARU94461.1"/>
    <property type="molecule type" value="Genomic_DNA"/>
</dbReference>
<dbReference type="Gene3D" id="3.10.310.10">
    <property type="entry name" value="Diaminopimelate Epimerase, Chain A, domain 1"/>
    <property type="match status" value="2"/>
</dbReference>
<evidence type="ECO:0000313" key="7">
    <source>
        <dbReference type="Proteomes" id="UP000195814"/>
    </source>
</evidence>
<reference evidence="6 7" key="1">
    <citation type="submission" date="2016-05" db="EMBL/GenBank/DDBJ databases">
        <title>Complete genome sequence of two 2,5-diketo-D-glunonic acid producing strain Tatumella citrea.</title>
        <authorList>
            <person name="Duan C."/>
            <person name="Yang J."/>
            <person name="Yang S."/>
        </authorList>
    </citation>
    <scope>NUCLEOTIDE SEQUENCE [LARGE SCALE GENOMIC DNA]</scope>
    <source>
        <strain evidence="5 6">ATCC 39140</strain>
        <strain evidence="4 7">DSM 13699</strain>
    </source>
</reference>
<evidence type="ECO:0000313" key="4">
    <source>
        <dbReference type="EMBL" id="ARU94461.1"/>
    </source>
</evidence>
<sequence>MKSEFALKNFPAGKVITVDVFAAGNNGGNPAPVVLNADAMSDSDMQEVARRTGHESGFVKSAPPGSDYDFSLHFWVPNHPMEMCGHVTVGTVWLMKKLGMLSRNELTIATLSGKVYARILQHPDNNDFSVEITQPAGLVTEIPGGLATQQEIMAVLGISHEQLADFPIVNARTSRIKTLVPLKNSQILHNLQPNFTQISDLCERIDSTGLYPYAADENHPDTFFARQFPKSSGYPEDAATGIAAAALAFGLRDSGQVKTTTERVFISQGQSMGRPSQIEVTYRLTPQGEAEGCWLGGNVQFSEGHSG</sequence>
<gene>
    <name evidence="4" type="ORF">A7K98_12190</name>
    <name evidence="5" type="ORF">A7K99_12185</name>
</gene>
<dbReference type="OrthoDB" id="9788221at2"/>